<name>A0A239AXJ1_9FLAO</name>
<gene>
    <name evidence="1" type="ORF">SAMN06265376_105199</name>
</gene>
<dbReference type="RefSeq" id="WP_089372453.1">
    <property type="nucleotide sequence ID" value="NZ_BMEP01000006.1"/>
</dbReference>
<keyword evidence="2" id="KW-1185">Reference proteome</keyword>
<dbReference type="InterPro" id="IPR015919">
    <property type="entry name" value="Cadherin-like_sf"/>
</dbReference>
<evidence type="ECO:0000313" key="1">
    <source>
        <dbReference type="EMBL" id="SNS00270.1"/>
    </source>
</evidence>
<organism evidence="1 2">
    <name type="scientific">Dokdonia pacifica</name>
    <dbReference type="NCBI Taxonomy" id="1627892"/>
    <lineage>
        <taxon>Bacteria</taxon>
        <taxon>Pseudomonadati</taxon>
        <taxon>Bacteroidota</taxon>
        <taxon>Flavobacteriia</taxon>
        <taxon>Flavobacteriales</taxon>
        <taxon>Flavobacteriaceae</taxon>
        <taxon>Dokdonia</taxon>
    </lineage>
</organism>
<accession>A0A239AXJ1</accession>
<evidence type="ECO:0000313" key="2">
    <source>
        <dbReference type="Proteomes" id="UP000198379"/>
    </source>
</evidence>
<dbReference type="Gene3D" id="2.60.40.10">
    <property type="entry name" value="Immunoglobulins"/>
    <property type="match status" value="1"/>
</dbReference>
<dbReference type="GO" id="GO:0016020">
    <property type="term" value="C:membrane"/>
    <property type="evidence" value="ECO:0007669"/>
    <property type="project" value="InterPro"/>
</dbReference>
<dbReference type="InterPro" id="IPR013783">
    <property type="entry name" value="Ig-like_fold"/>
</dbReference>
<dbReference type="InterPro" id="IPR011659">
    <property type="entry name" value="WD40"/>
</dbReference>
<dbReference type="AlphaFoldDB" id="A0A239AXJ1"/>
<dbReference type="InterPro" id="IPR011042">
    <property type="entry name" value="6-blade_b-propeller_TolB-like"/>
</dbReference>
<dbReference type="SUPFAM" id="SSF82171">
    <property type="entry name" value="DPP6 N-terminal domain-like"/>
    <property type="match status" value="1"/>
</dbReference>
<proteinExistence type="predicted"/>
<dbReference type="SUPFAM" id="SSF49313">
    <property type="entry name" value="Cadherin-like"/>
    <property type="match status" value="1"/>
</dbReference>
<reference evidence="1 2" key="1">
    <citation type="submission" date="2017-06" db="EMBL/GenBank/DDBJ databases">
        <authorList>
            <person name="Kim H.J."/>
            <person name="Triplett B.A."/>
        </authorList>
    </citation>
    <scope>NUCLEOTIDE SEQUENCE [LARGE SCALE GENOMIC DNA]</scope>
    <source>
        <strain evidence="1 2">DSM 25597</strain>
    </source>
</reference>
<dbReference type="Proteomes" id="UP000198379">
    <property type="component" value="Unassembled WGS sequence"/>
</dbReference>
<dbReference type="Pfam" id="PF07676">
    <property type="entry name" value="PD40"/>
    <property type="match status" value="2"/>
</dbReference>
<protein>
    <submittedName>
        <fullName evidence="1">WD40-like Beta Propeller Repeat</fullName>
    </submittedName>
</protein>
<dbReference type="OrthoDB" id="9809364at2"/>
<dbReference type="EMBL" id="FZNY01000005">
    <property type="protein sequence ID" value="SNS00270.1"/>
    <property type="molecule type" value="Genomic_DNA"/>
</dbReference>
<dbReference type="PROSITE" id="PS51257">
    <property type="entry name" value="PROKAR_LIPOPROTEIN"/>
    <property type="match status" value="1"/>
</dbReference>
<sequence length="387" mass="44230">MTNRFLAFIFSILLIACQSPIEPVDYLGQTQPDTIPVIFAPDIISVKGRLEHGISFTPDTKEVAFGILDKDNFSGDIMYAKKEDKHWPTPTIFEPLKNESVFLPYFSPDGTSLIYAKSKADSINYVTDIWRLTKNTNTWNHPQKIKGPINTTTREASACMALNNTLYFSSNRDQSGLADLYVTSLDNGTYTHAKRIDAICSGGDEESIYIAPDERYIIFSRYSSVEKGPDLWISYQDAKHNWTKPKLLDTTINTTNWERRPFVSNDQKFLFYTTLTFNESVMTESDIYWVSTQNIFTPYVFNPIREKTIKVGEETKIILPSDYFKDIDDDQLEIRLNNEPIDGITFDSKNRTLIITPKEVGELELILTATDSFSNKTDDILKISVKE</sequence>
<dbReference type="Gene3D" id="2.120.10.30">
    <property type="entry name" value="TolB, C-terminal domain"/>
    <property type="match status" value="1"/>
</dbReference>
<dbReference type="GO" id="GO:0005509">
    <property type="term" value="F:calcium ion binding"/>
    <property type="evidence" value="ECO:0007669"/>
    <property type="project" value="InterPro"/>
</dbReference>